<protein>
    <submittedName>
        <fullName evidence="2">Uncharacterized protein</fullName>
    </submittedName>
</protein>
<dbReference type="AlphaFoldDB" id="A0A6B0RZC5"/>
<proteinExistence type="predicted"/>
<reference evidence="2" key="1">
    <citation type="submission" date="2019-10" db="EMBL/GenBank/DDBJ databases">
        <title>The sequence and de novo assembly of the wild yak genome.</title>
        <authorList>
            <person name="Liu Y."/>
        </authorList>
    </citation>
    <scope>NUCLEOTIDE SEQUENCE [LARGE SCALE GENOMIC DNA]</scope>
    <source>
        <strain evidence="2">WY2019</strain>
    </source>
</reference>
<evidence type="ECO:0000313" key="3">
    <source>
        <dbReference type="Proteomes" id="UP000322234"/>
    </source>
</evidence>
<sequence>MIYNELHQSPADKGHNGEDHLQCHGDITTAYTTVVREGQTTCHCPHELGVAAEAESSEWKGPSQDSHRSSESESRADRLFRVPMPFSFSTKTLRLCSGDKNKSNRSRLVLNIAEVIKNTDASNDVHFIMTKYGKVTSVVAECISVEMDTRYLSTCVTSLPVTFIYASCQHPKQEILVDLGPSVENH</sequence>
<dbReference type="Proteomes" id="UP000322234">
    <property type="component" value="Unassembled WGS sequence"/>
</dbReference>
<name>A0A6B0RZC5_9CETA</name>
<evidence type="ECO:0000313" key="2">
    <source>
        <dbReference type="EMBL" id="MXQ93334.1"/>
    </source>
</evidence>
<organism evidence="2 3">
    <name type="scientific">Bos mutus</name>
    <name type="common">wild yak</name>
    <dbReference type="NCBI Taxonomy" id="72004"/>
    <lineage>
        <taxon>Eukaryota</taxon>
        <taxon>Metazoa</taxon>
        <taxon>Chordata</taxon>
        <taxon>Craniata</taxon>
        <taxon>Vertebrata</taxon>
        <taxon>Euteleostomi</taxon>
        <taxon>Mammalia</taxon>
        <taxon>Eutheria</taxon>
        <taxon>Laurasiatheria</taxon>
        <taxon>Artiodactyla</taxon>
        <taxon>Ruminantia</taxon>
        <taxon>Pecora</taxon>
        <taxon>Bovidae</taxon>
        <taxon>Bovinae</taxon>
        <taxon>Bos</taxon>
    </lineage>
</organism>
<feature type="compositionally biased region" description="Basic and acidic residues" evidence="1">
    <location>
        <begin position="65"/>
        <end position="76"/>
    </location>
</feature>
<keyword evidence="3" id="KW-1185">Reference proteome</keyword>
<comment type="caution">
    <text evidence="2">The sequence shown here is derived from an EMBL/GenBank/DDBJ whole genome shotgun (WGS) entry which is preliminary data.</text>
</comment>
<feature type="region of interest" description="Disordered" evidence="1">
    <location>
        <begin position="53"/>
        <end position="76"/>
    </location>
</feature>
<accession>A0A6B0RZC5</accession>
<evidence type="ECO:0000256" key="1">
    <source>
        <dbReference type="SAM" id="MobiDB-lite"/>
    </source>
</evidence>
<dbReference type="EMBL" id="VBQZ03000092">
    <property type="protein sequence ID" value="MXQ93334.1"/>
    <property type="molecule type" value="Genomic_DNA"/>
</dbReference>
<gene>
    <name evidence="2" type="ORF">E5288_WYG008021</name>
</gene>